<dbReference type="EMBL" id="CH476601">
    <property type="protein sequence ID" value="EAU33458.1"/>
    <property type="molecule type" value="Genomic_DNA"/>
</dbReference>
<keyword evidence="2" id="KW-0472">Membrane</keyword>
<proteinExistence type="predicted"/>
<feature type="compositionally biased region" description="Polar residues" evidence="1">
    <location>
        <begin position="693"/>
        <end position="704"/>
    </location>
</feature>
<dbReference type="HOGENOM" id="CLU_009663_0_0_1"/>
<feature type="transmembrane region" description="Helical" evidence="2">
    <location>
        <begin position="723"/>
        <end position="747"/>
    </location>
</feature>
<dbReference type="OMA" id="DANVRYK"/>
<dbReference type="OrthoDB" id="3034003at2759"/>
<keyword evidence="2" id="KW-1133">Transmembrane helix</keyword>
<evidence type="ECO:0000313" key="4">
    <source>
        <dbReference type="Proteomes" id="UP000007963"/>
    </source>
</evidence>
<feature type="transmembrane region" description="Helical" evidence="2">
    <location>
        <begin position="12"/>
        <end position="35"/>
    </location>
</feature>
<sequence>MTLTVGEVSGLIAAGVFVLQVLLPLVIPFLLIAFLTDVNSVLTWYHLICETWASLGRYLQSSLWPGILGTSTAASDGVQGRVFYTQWVQTAVLAVLSIASICTPLGLHDTVELSSSQTAQPFGYVVDSSPFGAGTPMRSTAPFTRSCGDQACPGQSFTQTCHQEGLLQYCNYTSYESRMPGDLLKLFNDGASALSPTVSSIFDMQYRNYINGSVRNSKLGWYAMPTYRHISMLLTEGQDIRVVEGLIVDEKQRGIGFRNHTAPMAALPYGSSWSEDILFIEPETQCVPLNLTIDFERPNNYEVLYNTINTVLTDRGGFSNLSRTAPNLTVVENGQVFDLRERAYKAAWLNNFLTMAYYNATDRDPSNIQRMDVRPGQTFDLPKTATNLSIGYWNIRTSIDLGEYLDFTANASTNPQAVSMEDFLYAATLCGGSTASSAPNINNTLIACSLVYGAASRTDGGSDLLVDPGSKWSMPLYTCATAIKAAVKTVTFRYNGTGLHALTVQSIHDKQYGAATVPPPLWGVESIHDQTMSTARPTWGILGPSNATADAATTALLSTFNITTVARDQLYLPGYIDATSPLRGRDPVPVLEGQNLPGVDFYTQILLRALSVHQQPSTPYGDYSGFTSMALYTKWQELSASASGTASMIDLIWTDLAANTVVGTRGWGLRGAASHEGIPEGIPEGSGSGSGITRRSPTKSTESGDATVPVAVYERKIRYRVPFAIPAFVIAAVTLGVLVALLVLLGLRRTGLARLKLFLEGTSVGRVLAVLLFEIDTADAGWMQAVREKRVQITRESVAVEEESLLHQAAK</sequence>
<reference evidence="4" key="1">
    <citation type="submission" date="2005-09" db="EMBL/GenBank/DDBJ databases">
        <title>Annotation of the Aspergillus terreus NIH2624 genome.</title>
        <authorList>
            <person name="Birren B.W."/>
            <person name="Lander E.S."/>
            <person name="Galagan J.E."/>
            <person name="Nusbaum C."/>
            <person name="Devon K."/>
            <person name="Henn M."/>
            <person name="Ma L.-J."/>
            <person name="Jaffe D.B."/>
            <person name="Butler J."/>
            <person name="Alvarez P."/>
            <person name="Gnerre S."/>
            <person name="Grabherr M."/>
            <person name="Kleber M."/>
            <person name="Mauceli E.W."/>
            <person name="Brockman W."/>
            <person name="Rounsley S."/>
            <person name="Young S.K."/>
            <person name="LaButti K."/>
            <person name="Pushparaj V."/>
            <person name="DeCaprio D."/>
            <person name="Crawford M."/>
            <person name="Koehrsen M."/>
            <person name="Engels R."/>
            <person name="Montgomery P."/>
            <person name="Pearson M."/>
            <person name="Howarth C."/>
            <person name="Larson L."/>
            <person name="Luoma S."/>
            <person name="White J."/>
            <person name="Alvarado L."/>
            <person name="Kodira C.D."/>
            <person name="Zeng Q."/>
            <person name="Oleary S."/>
            <person name="Yandava C."/>
            <person name="Denning D.W."/>
            <person name="Nierman W.C."/>
            <person name="Milne T."/>
            <person name="Madden K."/>
        </authorList>
    </citation>
    <scope>NUCLEOTIDE SEQUENCE [LARGE SCALE GENOMIC DNA]</scope>
    <source>
        <strain evidence="4">NIH 2624 / FGSC A1156</strain>
    </source>
</reference>
<evidence type="ECO:0000256" key="1">
    <source>
        <dbReference type="SAM" id="MobiDB-lite"/>
    </source>
</evidence>
<name>Q0CKT7_ASPTN</name>
<evidence type="ECO:0000313" key="3">
    <source>
        <dbReference type="EMBL" id="EAU33458.1"/>
    </source>
</evidence>
<dbReference type="GeneID" id="4321718"/>
<dbReference type="AlphaFoldDB" id="Q0CKT7"/>
<protein>
    <submittedName>
        <fullName evidence="3">Uncharacterized protein</fullName>
    </submittedName>
</protein>
<accession>Q0CKT7</accession>
<dbReference type="Proteomes" id="UP000007963">
    <property type="component" value="Unassembled WGS sequence"/>
</dbReference>
<evidence type="ECO:0000256" key="2">
    <source>
        <dbReference type="SAM" id="Phobius"/>
    </source>
</evidence>
<gene>
    <name evidence="3" type="ORF">ATEG_05697</name>
</gene>
<dbReference type="VEuPathDB" id="FungiDB:ATEG_05697"/>
<keyword evidence="2" id="KW-0812">Transmembrane</keyword>
<feature type="region of interest" description="Disordered" evidence="1">
    <location>
        <begin position="674"/>
        <end position="705"/>
    </location>
</feature>
<dbReference type="eggNOG" id="ENOG502RYID">
    <property type="taxonomic scope" value="Eukaryota"/>
</dbReference>
<dbReference type="STRING" id="341663.Q0CKT7"/>
<dbReference type="RefSeq" id="XP_001214875.1">
    <property type="nucleotide sequence ID" value="XM_001214875.1"/>
</dbReference>
<organism evidence="3 4">
    <name type="scientific">Aspergillus terreus (strain NIH 2624 / FGSC A1156)</name>
    <dbReference type="NCBI Taxonomy" id="341663"/>
    <lineage>
        <taxon>Eukaryota</taxon>
        <taxon>Fungi</taxon>
        <taxon>Dikarya</taxon>
        <taxon>Ascomycota</taxon>
        <taxon>Pezizomycotina</taxon>
        <taxon>Eurotiomycetes</taxon>
        <taxon>Eurotiomycetidae</taxon>
        <taxon>Eurotiales</taxon>
        <taxon>Aspergillaceae</taxon>
        <taxon>Aspergillus</taxon>
        <taxon>Aspergillus subgen. Circumdati</taxon>
    </lineage>
</organism>